<dbReference type="OrthoDB" id="2631873at2"/>
<dbReference type="PATRIC" id="fig|1126833.4.peg.5153"/>
<feature type="transmembrane region" description="Helical" evidence="1">
    <location>
        <begin position="56"/>
        <end position="77"/>
    </location>
</feature>
<evidence type="ECO:0000313" key="3">
    <source>
        <dbReference type="Proteomes" id="UP000032633"/>
    </source>
</evidence>
<dbReference type="Proteomes" id="UP000032633">
    <property type="component" value="Chromosome"/>
</dbReference>
<keyword evidence="1" id="KW-1133">Transmembrane helix</keyword>
<reference evidence="2 3" key="1">
    <citation type="journal article" date="2015" name="J. Biotechnol.">
        <title>Complete genome sequence of Paenibacillus beijingensis 7188(T) (=DSM 24997(T)), a novel rhizobacterium from jujube garden soil.</title>
        <authorList>
            <person name="Kwak Y."/>
            <person name="Shin J.H."/>
        </authorList>
    </citation>
    <scope>NUCLEOTIDE SEQUENCE [LARGE SCALE GENOMIC DNA]</scope>
    <source>
        <strain evidence="2 3">DSM 24997</strain>
    </source>
</reference>
<dbReference type="RefSeq" id="WP_045672392.1">
    <property type="nucleotide sequence ID" value="NZ_CP011058.1"/>
</dbReference>
<reference evidence="3" key="2">
    <citation type="submission" date="2015-03" db="EMBL/GenBank/DDBJ databases">
        <title>Genome sequence of Paenibacillus beijingensis strain DSM 24997T.</title>
        <authorList>
            <person name="Kwak Y."/>
            <person name="Shin J.-H."/>
        </authorList>
    </citation>
    <scope>NUCLEOTIDE SEQUENCE [LARGE SCALE GENOMIC DNA]</scope>
    <source>
        <strain evidence="3">DSM 24997</strain>
    </source>
</reference>
<dbReference type="AlphaFoldDB" id="A0A0D5NPM5"/>
<gene>
    <name evidence="2" type="ORF">VN24_23415</name>
</gene>
<feature type="transmembrane region" description="Helical" evidence="1">
    <location>
        <begin position="89"/>
        <end position="111"/>
    </location>
</feature>
<dbReference type="EMBL" id="CP011058">
    <property type="protein sequence ID" value="AJY76967.1"/>
    <property type="molecule type" value="Genomic_DNA"/>
</dbReference>
<feature type="transmembrane region" description="Helical" evidence="1">
    <location>
        <begin position="165"/>
        <end position="186"/>
    </location>
</feature>
<evidence type="ECO:0008006" key="4">
    <source>
        <dbReference type="Google" id="ProtNLM"/>
    </source>
</evidence>
<keyword evidence="1" id="KW-0472">Membrane</keyword>
<protein>
    <recommendedName>
        <fullName evidence="4">DUF4386 domain-containing protein</fullName>
    </recommendedName>
</protein>
<dbReference type="KEGG" id="pbj:VN24_23415"/>
<feature type="transmembrane region" description="Helical" evidence="1">
    <location>
        <begin position="192"/>
        <end position="211"/>
    </location>
</feature>
<dbReference type="HOGENOM" id="CLU_1292285_0_0_9"/>
<proteinExistence type="predicted"/>
<accession>A0A0D5NPM5</accession>
<dbReference type="STRING" id="1126833.VN24_23415"/>
<keyword evidence="1" id="KW-0812">Transmembrane</keyword>
<feature type="transmembrane region" description="Helical" evidence="1">
    <location>
        <begin position="7"/>
        <end position="31"/>
    </location>
</feature>
<sequence>MTKATGSFAAGTAILAGGVLFLLATVMHPLVTDPWLGLKVLPHIAHSPVYWQFDHILMLTAILLLFSGLAAGANAVADEAKPARITFGLFIVSMTIWILILVMELTIIPHLAENWSETQSQETGVIFTGLFAYGILAGDIAMMLAWIGIALLGNALLRSNEMTRTLASTGILFGALGALGIVAMLFVSDWSIVILAATSGPVFFWVLYFGWRMLRKETER</sequence>
<feature type="transmembrane region" description="Helical" evidence="1">
    <location>
        <begin position="131"/>
        <end position="153"/>
    </location>
</feature>
<evidence type="ECO:0000256" key="1">
    <source>
        <dbReference type="SAM" id="Phobius"/>
    </source>
</evidence>
<organism evidence="2 3">
    <name type="scientific">Paenibacillus beijingensis</name>
    <dbReference type="NCBI Taxonomy" id="1126833"/>
    <lineage>
        <taxon>Bacteria</taxon>
        <taxon>Bacillati</taxon>
        <taxon>Bacillota</taxon>
        <taxon>Bacilli</taxon>
        <taxon>Bacillales</taxon>
        <taxon>Paenibacillaceae</taxon>
        <taxon>Paenibacillus</taxon>
    </lineage>
</organism>
<keyword evidence="3" id="KW-1185">Reference proteome</keyword>
<evidence type="ECO:0000313" key="2">
    <source>
        <dbReference type="EMBL" id="AJY76967.1"/>
    </source>
</evidence>
<name>A0A0D5NPM5_9BACL</name>